<feature type="transmembrane region" description="Helical" evidence="1">
    <location>
        <begin position="45"/>
        <end position="63"/>
    </location>
</feature>
<accession>A0A1W9HU73</accession>
<organism evidence="3 4">
    <name type="scientific">Candidatus Raskinella chloraquaticus</name>
    <dbReference type="NCBI Taxonomy" id="1951219"/>
    <lineage>
        <taxon>Bacteria</taxon>
        <taxon>Pseudomonadati</taxon>
        <taxon>Pseudomonadota</taxon>
        <taxon>Alphaproteobacteria</taxon>
        <taxon>Hyphomicrobiales</taxon>
        <taxon>Phreatobacteraceae</taxon>
        <taxon>Candidatus Raskinella</taxon>
    </lineage>
</organism>
<evidence type="ECO:0000313" key="3">
    <source>
        <dbReference type="EMBL" id="OQW50983.1"/>
    </source>
</evidence>
<dbReference type="RefSeq" id="WP_376801251.1">
    <property type="nucleotide sequence ID" value="NZ_DBNB01000009.1"/>
</dbReference>
<proteinExistence type="predicted"/>
<evidence type="ECO:0000256" key="1">
    <source>
        <dbReference type="SAM" id="Phobius"/>
    </source>
</evidence>
<feature type="domain" description="DUF6867" evidence="2">
    <location>
        <begin position="20"/>
        <end position="117"/>
    </location>
</feature>
<sequence length="126" mass="14321">MLLAAIVRPTLVIEAGIGDFLVITCAIAAWAAWRFGSAIAATWRPYTQVVLYALPFALVVRWVHYALFNGTLLSLHYYLIDLVVVLSLATLGYFRVRASQMVRQYHWLYTKKGLFSWIRAVPAEDE</sequence>
<dbReference type="InterPro" id="IPR049201">
    <property type="entry name" value="DUF6867"/>
</dbReference>
<comment type="caution">
    <text evidence="3">The sequence shown here is derived from an EMBL/GenBank/DDBJ whole genome shotgun (WGS) entry which is preliminary data.</text>
</comment>
<keyword evidence="1" id="KW-0812">Transmembrane</keyword>
<dbReference type="Pfam" id="PF21741">
    <property type="entry name" value="DUF6867"/>
    <property type="match status" value="1"/>
</dbReference>
<feature type="transmembrane region" description="Helical" evidence="1">
    <location>
        <begin position="75"/>
        <end position="94"/>
    </location>
</feature>
<dbReference type="STRING" id="1827387.A4S15_13290"/>
<keyword evidence="1" id="KW-1133">Transmembrane helix</keyword>
<protein>
    <recommendedName>
        <fullName evidence="2">DUF6867 domain-containing protein</fullName>
    </recommendedName>
</protein>
<dbReference type="AlphaFoldDB" id="A0A1W9HU73"/>
<name>A0A1W9HU73_9HYPH</name>
<keyword evidence="1" id="KW-0472">Membrane</keyword>
<dbReference type="EMBL" id="LWDL01000023">
    <property type="protein sequence ID" value="OQW50983.1"/>
    <property type="molecule type" value="Genomic_DNA"/>
</dbReference>
<reference evidence="3 4" key="1">
    <citation type="journal article" date="2017" name="Water Res.">
        <title>Comammox in drinking water systems.</title>
        <authorList>
            <person name="Wang Y."/>
            <person name="Ma L."/>
            <person name="Mao Y."/>
            <person name="Jiang X."/>
            <person name="Xia Y."/>
            <person name="Yu K."/>
            <person name="Li B."/>
            <person name="Zhang T."/>
        </authorList>
    </citation>
    <scope>NUCLEOTIDE SEQUENCE [LARGE SCALE GENOMIC DNA]</scope>
    <source>
        <strain evidence="3">SG_bin8</strain>
    </source>
</reference>
<evidence type="ECO:0000259" key="2">
    <source>
        <dbReference type="Pfam" id="PF21741"/>
    </source>
</evidence>
<evidence type="ECO:0000313" key="4">
    <source>
        <dbReference type="Proteomes" id="UP000192872"/>
    </source>
</evidence>
<dbReference type="Proteomes" id="UP000192872">
    <property type="component" value="Unassembled WGS sequence"/>
</dbReference>
<feature type="transmembrane region" description="Helical" evidence="1">
    <location>
        <begin position="12"/>
        <end position="33"/>
    </location>
</feature>
<gene>
    <name evidence="3" type="ORF">A4S15_13290</name>
</gene>